<keyword evidence="3" id="KW-0597">Phosphoprotein</keyword>
<dbReference type="InterPro" id="IPR011712">
    <property type="entry name" value="Sig_transdc_His_kin_sub3_dim/P"/>
</dbReference>
<feature type="transmembrane region" description="Helical" evidence="9">
    <location>
        <begin position="182"/>
        <end position="205"/>
    </location>
</feature>
<reference evidence="11 12" key="1">
    <citation type="submission" date="2015-05" db="EMBL/GenBank/DDBJ databases">
        <title>Complete genome sequence of Lactobacillus salivarius Ren, a probiotic strain with antitumor activity.</title>
        <authorList>
            <person name="Sun E."/>
            <person name="Zhao L."/>
            <person name="Liu S."/>
            <person name="Zhang M."/>
            <person name="Guo H."/>
            <person name="Ren F."/>
        </authorList>
    </citation>
    <scope>NUCLEOTIDE SEQUENCE [LARGE SCALE GENOMIC DNA]</scope>
    <source>
        <strain evidence="11 12">Ren</strain>
    </source>
</reference>
<dbReference type="CDD" id="cd16917">
    <property type="entry name" value="HATPase_UhpB-NarQ-NarX-like"/>
    <property type="match status" value="1"/>
</dbReference>
<dbReference type="EC" id="2.7.13.3" evidence="2"/>
<evidence type="ECO:0000256" key="9">
    <source>
        <dbReference type="SAM" id="Phobius"/>
    </source>
</evidence>
<comment type="catalytic activity">
    <reaction evidence="1">
        <text>ATP + protein L-histidine = ADP + protein N-phospho-L-histidine.</text>
        <dbReference type="EC" id="2.7.13.3"/>
    </reaction>
</comment>
<feature type="domain" description="Histidine kinase/HSP90-like ATPase" evidence="10">
    <location>
        <begin position="347"/>
        <end position="435"/>
    </location>
</feature>
<dbReference type="SMART" id="SM00387">
    <property type="entry name" value="HATPase_c"/>
    <property type="match status" value="1"/>
</dbReference>
<dbReference type="GO" id="GO:0005524">
    <property type="term" value="F:ATP binding"/>
    <property type="evidence" value="ECO:0007669"/>
    <property type="project" value="UniProtKB-KW"/>
</dbReference>
<evidence type="ECO:0000256" key="5">
    <source>
        <dbReference type="ARBA" id="ARBA00022741"/>
    </source>
</evidence>
<dbReference type="SUPFAM" id="SSF55874">
    <property type="entry name" value="ATPase domain of HSP90 chaperone/DNA topoisomerase II/histidine kinase"/>
    <property type="match status" value="1"/>
</dbReference>
<keyword evidence="8" id="KW-0902">Two-component regulatory system</keyword>
<proteinExistence type="predicted"/>
<dbReference type="Proteomes" id="UP000035027">
    <property type="component" value="Chromosome"/>
</dbReference>
<evidence type="ECO:0000256" key="4">
    <source>
        <dbReference type="ARBA" id="ARBA00022679"/>
    </source>
</evidence>
<dbReference type="GO" id="GO:0046983">
    <property type="term" value="F:protein dimerization activity"/>
    <property type="evidence" value="ECO:0007669"/>
    <property type="project" value="InterPro"/>
</dbReference>
<dbReference type="InterPro" id="IPR050482">
    <property type="entry name" value="Sensor_HK_TwoCompSys"/>
</dbReference>
<evidence type="ECO:0000256" key="8">
    <source>
        <dbReference type="ARBA" id="ARBA00023012"/>
    </source>
</evidence>
<keyword evidence="9" id="KW-0812">Transmembrane</keyword>
<feature type="transmembrane region" description="Helical" evidence="9">
    <location>
        <begin position="135"/>
        <end position="162"/>
    </location>
</feature>
<gene>
    <name evidence="11" type="ORF">LsR_00098</name>
</gene>
<organism evidence="11 12">
    <name type="scientific">Ligilactobacillus salivarius str. Ren</name>
    <dbReference type="NCBI Taxonomy" id="1194971"/>
    <lineage>
        <taxon>Bacteria</taxon>
        <taxon>Bacillati</taxon>
        <taxon>Bacillota</taxon>
        <taxon>Bacilli</taxon>
        <taxon>Lactobacillales</taxon>
        <taxon>Lactobacillaceae</taxon>
        <taxon>Ligilactobacillus</taxon>
    </lineage>
</organism>
<dbReference type="EMBL" id="CP011403">
    <property type="protein sequence ID" value="AKI03651.1"/>
    <property type="molecule type" value="Genomic_DNA"/>
</dbReference>
<dbReference type="PATRIC" id="fig|1194971.3.peg.96"/>
<dbReference type="GO" id="GO:0016020">
    <property type="term" value="C:membrane"/>
    <property type="evidence" value="ECO:0007669"/>
    <property type="project" value="InterPro"/>
</dbReference>
<evidence type="ECO:0000256" key="6">
    <source>
        <dbReference type="ARBA" id="ARBA00022777"/>
    </source>
</evidence>
<dbReference type="InterPro" id="IPR003594">
    <property type="entry name" value="HATPase_dom"/>
</dbReference>
<dbReference type="InterPro" id="IPR036890">
    <property type="entry name" value="HATPase_C_sf"/>
</dbReference>
<keyword evidence="9" id="KW-1133">Transmembrane helix</keyword>
<protein>
    <recommendedName>
        <fullName evidence="2">histidine kinase</fullName>
        <ecNumber evidence="2">2.7.13.3</ecNumber>
    </recommendedName>
</protein>
<feature type="transmembrane region" description="Helical" evidence="9">
    <location>
        <begin position="59"/>
        <end position="79"/>
    </location>
</feature>
<keyword evidence="6 11" id="KW-0418">Kinase</keyword>
<keyword evidence="5" id="KW-0547">Nucleotide-binding</keyword>
<keyword evidence="9" id="KW-0472">Membrane</keyword>
<evidence type="ECO:0000256" key="1">
    <source>
        <dbReference type="ARBA" id="ARBA00000085"/>
    </source>
</evidence>
<keyword evidence="7" id="KW-0067">ATP-binding</keyword>
<dbReference type="Pfam" id="PF02518">
    <property type="entry name" value="HATPase_c"/>
    <property type="match status" value="1"/>
</dbReference>
<dbReference type="AlphaFoldDB" id="A0A0F7PUF3"/>
<evidence type="ECO:0000256" key="7">
    <source>
        <dbReference type="ARBA" id="ARBA00022840"/>
    </source>
</evidence>
<sequence length="435" mass="50078">MAMMNRLTKATYVYWLLVMINFVSVMFNVSLYLLITSYISKKNLSLYLLQQLQVIPGNFRLLFWVVFVLFGCLVTVIYLRRTSTNKKTNKLLWLELLLIVLIFWLTKATYGGLVFLAFADIFFSTDDFHTISNKFYWLIFIIVASVCLLVSNNNFLATLISLPSLEIYIGFLPSHVASLLSLMRLFLFVISIVIFTLALFTHVVYITNEKRNIEEELRMADHANVELQHYISVAEENAELRERKRISREIHDTLGHALTGISAGIDAVLVLIDMDKDSAKEQLRNLSEVVRQGIVDVRKSLNKMRPGALEKLSLYDSIVDMISRYDNIPTLTIDLDFQWQGVDLEKTTENVVFRIIEESITNSIRHGHAEKIWIRMTKDDKYYYIEIHDNGKGSPTIKPGFGLTQMQERLAIIGGTVTYQGDHGFTTKIKFIIKN</sequence>
<feature type="transmembrane region" description="Helical" evidence="9">
    <location>
        <begin position="12"/>
        <end position="39"/>
    </location>
</feature>
<keyword evidence="4" id="KW-0808">Transferase</keyword>
<dbReference type="Gene3D" id="3.30.565.10">
    <property type="entry name" value="Histidine kinase-like ATPase, C-terminal domain"/>
    <property type="match status" value="1"/>
</dbReference>
<name>A0A0F7PUF3_9LACO</name>
<dbReference type="Gene3D" id="1.20.5.1930">
    <property type="match status" value="1"/>
</dbReference>
<dbReference type="PANTHER" id="PTHR24421">
    <property type="entry name" value="NITRATE/NITRITE SENSOR PROTEIN NARX-RELATED"/>
    <property type="match status" value="1"/>
</dbReference>
<dbReference type="Pfam" id="PF07730">
    <property type="entry name" value="HisKA_3"/>
    <property type="match status" value="1"/>
</dbReference>
<evidence type="ECO:0000259" key="10">
    <source>
        <dbReference type="SMART" id="SM00387"/>
    </source>
</evidence>
<dbReference type="PANTHER" id="PTHR24421:SF10">
    <property type="entry name" value="NITRATE_NITRITE SENSOR PROTEIN NARQ"/>
    <property type="match status" value="1"/>
</dbReference>
<evidence type="ECO:0000313" key="12">
    <source>
        <dbReference type="Proteomes" id="UP000035027"/>
    </source>
</evidence>
<feature type="transmembrane region" description="Helical" evidence="9">
    <location>
        <begin position="91"/>
        <end position="123"/>
    </location>
</feature>
<evidence type="ECO:0000313" key="11">
    <source>
        <dbReference type="EMBL" id="AKI03651.1"/>
    </source>
</evidence>
<evidence type="ECO:0000256" key="2">
    <source>
        <dbReference type="ARBA" id="ARBA00012438"/>
    </source>
</evidence>
<accession>A0A0F7PUF3</accession>
<dbReference type="GO" id="GO:0000155">
    <property type="term" value="F:phosphorelay sensor kinase activity"/>
    <property type="evidence" value="ECO:0007669"/>
    <property type="project" value="InterPro"/>
</dbReference>
<evidence type="ECO:0000256" key="3">
    <source>
        <dbReference type="ARBA" id="ARBA00022553"/>
    </source>
</evidence>